<dbReference type="GO" id="GO:0003677">
    <property type="term" value="F:DNA binding"/>
    <property type="evidence" value="ECO:0007669"/>
    <property type="project" value="InterPro"/>
</dbReference>
<dbReference type="PROSITE" id="PS50901">
    <property type="entry name" value="FTSK"/>
    <property type="match status" value="1"/>
</dbReference>
<dbReference type="AlphaFoldDB" id="A0A1I0GHN4"/>
<reference evidence="5 6" key="1">
    <citation type="submission" date="2016-10" db="EMBL/GenBank/DDBJ databases">
        <authorList>
            <person name="de Groot N.N."/>
        </authorList>
    </citation>
    <scope>NUCLEOTIDE SEQUENCE [LARGE SCALE GENOMIC DNA]</scope>
    <source>
        <strain evidence="5 6">IBRC-M 10780</strain>
    </source>
</reference>
<evidence type="ECO:0000256" key="2">
    <source>
        <dbReference type="ARBA" id="ARBA00022840"/>
    </source>
</evidence>
<evidence type="ECO:0000313" key="5">
    <source>
        <dbReference type="EMBL" id="SET69544.1"/>
    </source>
</evidence>
<protein>
    <submittedName>
        <fullName evidence="5">DNA segregation ATPase FtsK/SpoIIIE, S-DNA-T family</fullName>
    </submittedName>
</protein>
<dbReference type="OrthoDB" id="2511091at2"/>
<accession>A0A1I0GHN4</accession>
<evidence type="ECO:0000259" key="4">
    <source>
        <dbReference type="PROSITE" id="PS50901"/>
    </source>
</evidence>
<dbReference type="RefSeq" id="WP_090872066.1">
    <property type="nucleotide sequence ID" value="NZ_FOHE01000021.1"/>
</dbReference>
<dbReference type="EMBL" id="FOHE01000021">
    <property type="protein sequence ID" value="SET69544.1"/>
    <property type="molecule type" value="Genomic_DNA"/>
</dbReference>
<evidence type="ECO:0000313" key="6">
    <source>
        <dbReference type="Proteomes" id="UP000198618"/>
    </source>
</evidence>
<dbReference type="PANTHER" id="PTHR22683">
    <property type="entry name" value="SPORULATION PROTEIN RELATED"/>
    <property type="match status" value="1"/>
</dbReference>
<feature type="domain" description="FtsK" evidence="4">
    <location>
        <begin position="136"/>
        <end position="326"/>
    </location>
</feature>
<gene>
    <name evidence="5" type="ORF">SAMN05216389_12127</name>
</gene>
<feature type="binding site" evidence="3">
    <location>
        <begin position="154"/>
        <end position="161"/>
    </location>
    <ligand>
        <name>ATP</name>
        <dbReference type="ChEBI" id="CHEBI:30616"/>
    </ligand>
</feature>
<dbReference type="STRING" id="930131.SAMN05216389_12127"/>
<keyword evidence="1 3" id="KW-0547">Nucleotide-binding</keyword>
<dbReference type="PANTHER" id="PTHR22683:SF1">
    <property type="entry name" value="TYPE VII SECRETION SYSTEM PROTEIN ESSC"/>
    <property type="match status" value="1"/>
</dbReference>
<organism evidence="5 6">
    <name type="scientific">Oceanobacillus limi</name>
    <dbReference type="NCBI Taxonomy" id="930131"/>
    <lineage>
        <taxon>Bacteria</taxon>
        <taxon>Bacillati</taxon>
        <taxon>Bacillota</taxon>
        <taxon>Bacilli</taxon>
        <taxon>Bacillales</taxon>
        <taxon>Bacillaceae</taxon>
        <taxon>Oceanobacillus</taxon>
    </lineage>
</organism>
<dbReference type="InterPro" id="IPR002543">
    <property type="entry name" value="FtsK_dom"/>
</dbReference>
<proteinExistence type="predicted"/>
<dbReference type="Pfam" id="PF01580">
    <property type="entry name" value="FtsK_SpoIIIE"/>
    <property type="match status" value="1"/>
</dbReference>
<dbReference type="Proteomes" id="UP000198618">
    <property type="component" value="Unassembled WGS sequence"/>
</dbReference>
<name>A0A1I0GHN4_9BACI</name>
<keyword evidence="2 3" id="KW-0067">ATP-binding</keyword>
<dbReference type="InterPro" id="IPR050206">
    <property type="entry name" value="FtsK/SpoIIIE/SftA"/>
</dbReference>
<evidence type="ECO:0000256" key="1">
    <source>
        <dbReference type="ARBA" id="ARBA00022741"/>
    </source>
</evidence>
<evidence type="ECO:0000256" key="3">
    <source>
        <dbReference type="PROSITE-ProRule" id="PRU00289"/>
    </source>
</evidence>
<dbReference type="SUPFAM" id="SSF52540">
    <property type="entry name" value="P-loop containing nucleoside triphosphate hydrolases"/>
    <property type="match status" value="1"/>
</dbReference>
<dbReference type="Gene3D" id="3.40.50.300">
    <property type="entry name" value="P-loop containing nucleotide triphosphate hydrolases"/>
    <property type="match status" value="1"/>
</dbReference>
<keyword evidence="6" id="KW-1185">Reference proteome</keyword>
<dbReference type="InterPro" id="IPR027417">
    <property type="entry name" value="P-loop_NTPase"/>
</dbReference>
<dbReference type="GO" id="GO:0005524">
    <property type="term" value="F:ATP binding"/>
    <property type="evidence" value="ECO:0007669"/>
    <property type="project" value="UniProtKB-UniRule"/>
</dbReference>
<sequence>MFSVFAYTSIAALTAAVFMPETNMSYKRRLSIIFRRTGFLREYRDLYGNLKQGLPKYLGETTAGNYAEYSYSIPLGNVLSESLEKAIVEAFDVPVKVYAEGGRLYVRFYNENLPENISYAKVPNRGGYVVPIGKSLDGWLFHNFDKTPHMTVAGATRQGKTVFLKNVLTYLSERHGEDIRFYMIDLKGGLEFGRYAKLPQVVEVASDASEAAEVFTKLRQQMNETMAYFRDNGYTNIVNTPIKQRTFIIIDEAAQLTPEPFMDDEEKKLMQYCQWCMAEITRIAGALGWRLIHATQYPTADSLPRAVKQNADAKMAFRLPTELASRVAIDENGAEYLPNPGRGIYRTVDRQIVQVPYLSDEEMAKRLKLTKRSVITWGELGERRDDRVRTNEVPTENDRDIIEFE</sequence>